<evidence type="ECO:0000313" key="5">
    <source>
        <dbReference type="RefSeq" id="XP_016943441.3"/>
    </source>
</evidence>
<accession>A0AB39ZUL0</accession>
<dbReference type="InterPro" id="IPR011333">
    <property type="entry name" value="SKP1/BTB/POZ_sf"/>
</dbReference>
<organism evidence="4 5">
    <name type="scientific">Drosophila suzukii</name>
    <name type="common">Spotted-wing drosophila fruit fly</name>
    <dbReference type="NCBI Taxonomy" id="28584"/>
    <lineage>
        <taxon>Eukaryota</taxon>
        <taxon>Metazoa</taxon>
        <taxon>Ecdysozoa</taxon>
        <taxon>Arthropoda</taxon>
        <taxon>Hexapoda</taxon>
        <taxon>Insecta</taxon>
        <taxon>Pterygota</taxon>
        <taxon>Neoptera</taxon>
        <taxon>Endopterygota</taxon>
        <taxon>Diptera</taxon>
        <taxon>Brachycera</taxon>
        <taxon>Muscomorpha</taxon>
        <taxon>Ephydroidea</taxon>
        <taxon>Drosophilidae</taxon>
        <taxon>Drosophila</taxon>
        <taxon>Sophophora</taxon>
    </lineage>
</organism>
<gene>
    <name evidence="5" type="primary">LOC108019881</name>
</gene>
<dbReference type="InterPro" id="IPR000210">
    <property type="entry name" value="BTB/POZ_dom"/>
</dbReference>
<feature type="domain" description="BACK" evidence="3">
    <location>
        <begin position="223"/>
        <end position="325"/>
    </location>
</feature>
<dbReference type="SUPFAM" id="SSF54695">
    <property type="entry name" value="POZ domain"/>
    <property type="match status" value="1"/>
</dbReference>
<feature type="region of interest" description="Disordered" evidence="1">
    <location>
        <begin position="1"/>
        <end position="54"/>
    </location>
</feature>
<name>A0AB39ZUL0_DROSZ</name>
<dbReference type="Gene3D" id="3.30.710.10">
    <property type="entry name" value="Potassium Channel Kv1.1, Chain A"/>
    <property type="match status" value="1"/>
</dbReference>
<dbReference type="RefSeq" id="XP_016943441.3">
    <property type="nucleotide sequence ID" value="XM_017087952.4"/>
</dbReference>
<dbReference type="SMART" id="SM00875">
    <property type="entry name" value="BACK"/>
    <property type="match status" value="1"/>
</dbReference>
<dbReference type="Proteomes" id="UP001652628">
    <property type="component" value="Chromosome 2R"/>
</dbReference>
<evidence type="ECO:0000259" key="2">
    <source>
        <dbReference type="SMART" id="SM00225"/>
    </source>
</evidence>
<dbReference type="Pfam" id="PF07707">
    <property type="entry name" value="BACK"/>
    <property type="match status" value="1"/>
</dbReference>
<reference evidence="5" key="1">
    <citation type="submission" date="2025-08" db="UniProtKB">
        <authorList>
            <consortium name="RefSeq"/>
        </authorList>
    </citation>
    <scope>IDENTIFICATION</scope>
</reference>
<sequence length="451" mass="52048">MPKADNTNPEHHSSCGFSASSQETSILRPYAVELAEESETAEEEAEDAGKDNDLKPLYINSTGINRSSSSVLSIQAGVFNTLSERTMSSLGYSIADSLKKQETSKSVAQKTNLYQEIVSLVKRRVQTNSEVTIGKSRHPVHLMALQSFSRMFRDMSNDLSVDLPEEKITPRSFCLIYDWMVEDTPILPRLGLLEVLQAASFLDIPQLVRQCQYCMENGFKEDSAAMLYFEAKILKLEETYREFLMRVSKFFLTLVASQEFLRLPLKSLLMLISSSSIGVNMELEVFMAAARWLNHHWPQRQKNITAVTSRIRFGLIPPWLLIQLQKPDVTAVEVRRIVSETEVRQAIHDGIAYTTTRLFYGADREAFMQHLRKTSVKPPMQRNWIYDRKCRHHHRMQCKITLDLTYETFVEYLNYVQMQHRDYWHSMEQAETSNVCFNCQAKKLDRTKPIS</sequence>
<evidence type="ECO:0000259" key="3">
    <source>
        <dbReference type="SMART" id="SM00875"/>
    </source>
</evidence>
<keyword evidence="4" id="KW-1185">Reference proteome</keyword>
<dbReference type="Pfam" id="PF00651">
    <property type="entry name" value="BTB"/>
    <property type="match status" value="1"/>
</dbReference>
<dbReference type="SMART" id="SM00225">
    <property type="entry name" value="BTB"/>
    <property type="match status" value="1"/>
</dbReference>
<dbReference type="Gene3D" id="1.25.40.420">
    <property type="match status" value="1"/>
</dbReference>
<dbReference type="PANTHER" id="PTHR22667:SF0">
    <property type="entry name" value="AT01380P-RELATED"/>
    <property type="match status" value="1"/>
</dbReference>
<evidence type="ECO:0000313" key="4">
    <source>
        <dbReference type="Proteomes" id="UP001652628"/>
    </source>
</evidence>
<feature type="compositionally biased region" description="Polar residues" evidence="1">
    <location>
        <begin position="15"/>
        <end position="25"/>
    </location>
</feature>
<dbReference type="AlphaFoldDB" id="A0AB39ZUL0"/>
<dbReference type="InterPro" id="IPR011705">
    <property type="entry name" value="BACK"/>
</dbReference>
<dbReference type="GeneID" id="108019881"/>
<protein>
    <submittedName>
        <fullName evidence="5">Kelch-like protein 26</fullName>
    </submittedName>
</protein>
<dbReference type="PANTHER" id="PTHR22667">
    <property type="entry name" value="AT01380P-RELATED"/>
    <property type="match status" value="1"/>
</dbReference>
<dbReference type="InterPro" id="IPR031750">
    <property type="entry name" value="DUF4734"/>
</dbReference>
<feature type="compositionally biased region" description="Acidic residues" evidence="1">
    <location>
        <begin position="34"/>
        <end position="46"/>
    </location>
</feature>
<feature type="domain" description="BTB" evidence="2">
    <location>
        <begin position="127"/>
        <end position="219"/>
    </location>
</feature>
<evidence type="ECO:0000256" key="1">
    <source>
        <dbReference type="SAM" id="MobiDB-lite"/>
    </source>
</evidence>
<proteinExistence type="predicted"/>
<dbReference type="Pfam" id="PF15881">
    <property type="entry name" value="DUF4734"/>
    <property type="match status" value="1"/>
</dbReference>